<gene>
    <name evidence="1" type="ORF">TWF694_001699</name>
</gene>
<dbReference type="AlphaFoldDB" id="A0AAV9X3F3"/>
<sequence length="66" mass="7763">MIKSDDGWLIEIIWLPEQKNEDGKRVEGEEEERLKVKREEKEKREKKCRRGLFMRALFGGVDVGGS</sequence>
<reference evidence="1 2" key="1">
    <citation type="submission" date="2019-10" db="EMBL/GenBank/DDBJ databases">
        <authorList>
            <person name="Palmer J.M."/>
        </authorList>
    </citation>
    <scope>NUCLEOTIDE SEQUENCE [LARGE SCALE GENOMIC DNA]</scope>
    <source>
        <strain evidence="1 2">TWF694</strain>
    </source>
</reference>
<dbReference type="EMBL" id="JAVHJO010000010">
    <property type="protein sequence ID" value="KAK6535231.1"/>
    <property type="molecule type" value="Genomic_DNA"/>
</dbReference>
<organism evidence="1 2">
    <name type="scientific">Orbilia ellipsospora</name>
    <dbReference type="NCBI Taxonomy" id="2528407"/>
    <lineage>
        <taxon>Eukaryota</taxon>
        <taxon>Fungi</taxon>
        <taxon>Dikarya</taxon>
        <taxon>Ascomycota</taxon>
        <taxon>Pezizomycotina</taxon>
        <taxon>Orbiliomycetes</taxon>
        <taxon>Orbiliales</taxon>
        <taxon>Orbiliaceae</taxon>
        <taxon>Orbilia</taxon>
    </lineage>
</organism>
<accession>A0AAV9X3F3</accession>
<keyword evidence="2" id="KW-1185">Reference proteome</keyword>
<proteinExistence type="predicted"/>
<dbReference type="Proteomes" id="UP001365542">
    <property type="component" value="Unassembled WGS sequence"/>
</dbReference>
<name>A0AAV9X3F3_9PEZI</name>
<evidence type="ECO:0000313" key="1">
    <source>
        <dbReference type="EMBL" id="KAK6535231.1"/>
    </source>
</evidence>
<evidence type="ECO:0000313" key="2">
    <source>
        <dbReference type="Proteomes" id="UP001365542"/>
    </source>
</evidence>
<comment type="caution">
    <text evidence="1">The sequence shown here is derived from an EMBL/GenBank/DDBJ whole genome shotgun (WGS) entry which is preliminary data.</text>
</comment>
<protein>
    <submittedName>
        <fullName evidence="1">Uncharacterized protein</fullName>
    </submittedName>
</protein>